<protein>
    <submittedName>
        <fullName evidence="1">Uncharacterized protein</fullName>
    </submittedName>
</protein>
<reference evidence="1" key="3">
    <citation type="submission" date="2025-09" db="UniProtKB">
        <authorList>
            <consortium name="Ensembl"/>
        </authorList>
    </citation>
    <scope>IDENTIFICATION</scope>
</reference>
<dbReference type="Proteomes" id="UP000008144">
    <property type="component" value="Unassembled WGS sequence"/>
</dbReference>
<dbReference type="Ensembl" id="ENSCINT00000036463.1">
    <property type="protein sequence ID" value="ENSCINP00000034236.1"/>
    <property type="gene ID" value="ENSCING00000018241.1"/>
</dbReference>
<proteinExistence type="predicted"/>
<accession>H2XX52</accession>
<reference evidence="1" key="2">
    <citation type="submission" date="2025-08" db="UniProtKB">
        <authorList>
            <consortium name="Ensembl"/>
        </authorList>
    </citation>
    <scope>IDENTIFICATION</scope>
</reference>
<keyword evidence="2" id="KW-1185">Reference proteome</keyword>
<evidence type="ECO:0000313" key="2">
    <source>
        <dbReference type="Proteomes" id="UP000008144"/>
    </source>
</evidence>
<evidence type="ECO:0000313" key="1">
    <source>
        <dbReference type="Ensembl" id="ENSCINP00000034236.1"/>
    </source>
</evidence>
<dbReference type="AlphaFoldDB" id="H2XX52"/>
<organism evidence="1 2">
    <name type="scientific">Ciona intestinalis</name>
    <name type="common">Transparent sea squirt</name>
    <name type="synonym">Ascidia intestinalis</name>
    <dbReference type="NCBI Taxonomy" id="7719"/>
    <lineage>
        <taxon>Eukaryota</taxon>
        <taxon>Metazoa</taxon>
        <taxon>Chordata</taxon>
        <taxon>Tunicata</taxon>
        <taxon>Ascidiacea</taxon>
        <taxon>Phlebobranchia</taxon>
        <taxon>Cionidae</taxon>
        <taxon>Ciona</taxon>
    </lineage>
</organism>
<sequence>MNYKLRHAEKILAINTNEESCSRVGEDVLFSIVVSE</sequence>
<dbReference type="HOGENOM" id="CLU_3359394_0_0_1"/>
<dbReference type="InParanoid" id="H2XX52"/>
<reference evidence="2" key="1">
    <citation type="journal article" date="2002" name="Science">
        <title>The draft genome of Ciona intestinalis: insights into chordate and vertebrate origins.</title>
        <authorList>
            <person name="Dehal P."/>
            <person name="Satou Y."/>
            <person name="Campbell R.K."/>
            <person name="Chapman J."/>
            <person name="Degnan B."/>
            <person name="De Tomaso A."/>
            <person name="Davidson B."/>
            <person name="Di Gregorio A."/>
            <person name="Gelpke M."/>
            <person name="Goodstein D.M."/>
            <person name="Harafuji N."/>
            <person name="Hastings K.E."/>
            <person name="Ho I."/>
            <person name="Hotta K."/>
            <person name="Huang W."/>
            <person name="Kawashima T."/>
            <person name="Lemaire P."/>
            <person name="Martinez D."/>
            <person name="Meinertzhagen I.A."/>
            <person name="Necula S."/>
            <person name="Nonaka M."/>
            <person name="Putnam N."/>
            <person name="Rash S."/>
            <person name="Saiga H."/>
            <person name="Satake M."/>
            <person name="Terry A."/>
            <person name="Yamada L."/>
            <person name="Wang H.G."/>
            <person name="Awazu S."/>
            <person name="Azumi K."/>
            <person name="Boore J."/>
            <person name="Branno M."/>
            <person name="Chin-Bow S."/>
            <person name="DeSantis R."/>
            <person name="Doyle S."/>
            <person name="Francino P."/>
            <person name="Keys D.N."/>
            <person name="Haga S."/>
            <person name="Hayashi H."/>
            <person name="Hino K."/>
            <person name="Imai K.S."/>
            <person name="Inaba K."/>
            <person name="Kano S."/>
            <person name="Kobayashi K."/>
            <person name="Kobayashi M."/>
            <person name="Lee B.I."/>
            <person name="Makabe K.W."/>
            <person name="Manohar C."/>
            <person name="Matassi G."/>
            <person name="Medina M."/>
            <person name="Mochizuki Y."/>
            <person name="Mount S."/>
            <person name="Morishita T."/>
            <person name="Miura S."/>
            <person name="Nakayama A."/>
            <person name="Nishizaka S."/>
            <person name="Nomoto H."/>
            <person name="Ohta F."/>
            <person name="Oishi K."/>
            <person name="Rigoutsos I."/>
            <person name="Sano M."/>
            <person name="Sasaki A."/>
            <person name="Sasakura Y."/>
            <person name="Shoguchi E."/>
            <person name="Shin-i T."/>
            <person name="Spagnuolo A."/>
            <person name="Stainier D."/>
            <person name="Suzuki M.M."/>
            <person name="Tassy O."/>
            <person name="Takatori N."/>
            <person name="Tokuoka M."/>
            <person name="Yagi K."/>
            <person name="Yoshizaki F."/>
            <person name="Wada S."/>
            <person name="Zhang C."/>
            <person name="Hyatt P.D."/>
            <person name="Larimer F."/>
            <person name="Detter C."/>
            <person name="Doggett N."/>
            <person name="Glavina T."/>
            <person name="Hawkins T."/>
            <person name="Richardson P."/>
            <person name="Lucas S."/>
            <person name="Kohara Y."/>
            <person name="Levine M."/>
            <person name="Satoh N."/>
            <person name="Rokhsar D.S."/>
        </authorList>
    </citation>
    <scope>NUCLEOTIDE SEQUENCE [LARGE SCALE GENOMIC DNA]</scope>
</reference>
<name>H2XX52_CIOIN</name>